<comment type="caution">
    <text evidence="9">The sequence shown here is derived from an EMBL/GenBank/DDBJ whole genome shotgun (WGS) entry which is preliminary data.</text>
</comment>
<evidence type="ECO:0000256" key="5">
    <source>
        <dbReference type="ARBA" id="ARBA00015522"/>
    </source>
</evidence>
<protein>
    <recommendedName>
        <fullName evidence="5">Nucleolar protein 16</fullName>
    </recommendedName>
</protein>
<sequence>MGRELQKKKRRSKRQPVRQPNKTKKILNPRGNNIIAQNWNKNETLAQNYRRLGLLARLKAPAGGTEKKLATGTSAGTVNPTLAISKHDPFAISNLDKAIISEAKVERDADGKIIRILSRSHIEKANPLNDPLRALDSDSEAEDADADADAGAGAEYPAWGGLAEREAAEDANTTDIVRSLIEESHNPAPKMKRYQSEAEREWLQRLVDRHGDDTGAMARDLKLNPMQQTARDIGKRLKKMQEA</sequence>
<feature type="region of interest" description="Disordered" evidence="8">
    <location>
        <begin position="1"/>
        <end position="34"/>
    </location>
</feature>
<feature type="compositionally biased region" description="Basic residues" evidence="8">
    <location>
        <begin position="1"/>
        <end position="27"/>
    </location>
</feature>
<dbReference type="GO" id="GO:0042273">
    <property type="term" value="P:ribosomal large subunit biogenesis"/>
    <property type="evidence" value="ECO:0007669"/>
    <property type="project" value="TreeGrafter"/>
</dbReference>
<reference evidence="9 10" key="1">
    <citation type="journal article" date="2020" name="bioRxiv">
        <title>Whole genome comparisons of ergot fungi reveals the divergence and evolution of species within the genus Claviceps are the result of varying mechanisms driving genome evolution and host range expansion.</title>
        <authorList>
            <person name="Wyka S.A."/>
            <person name="Mondo S.J."/>
            <person name="Liu M."/>
            <person name="Dettman J."/>
            <person name="Nalam V."/>
            <person name="Broders K.D."/>
        </authorList>
    </citation>
    <scope>NUCLEOTIDE SEQUENCE [LARGE SCALE GENOMIC DNA]</scope>
    <source>
        <strain evidence="9 10">CCC 1485</strain>
    </source>
</reference>
<comment type="function">
    <text evidence="1">Involved in the biogenesis of the 60S ribosomal subunit.</text>
</comment>
<evidence type="ECO:0000256" key="6">
    <source>
        <dbReference type="ARBA" id="ARBA00023242"/>
    </source>
</evidence>
<evidence type="ECO:0000256" key="2">
    <source>
        <dbReference type="ARBA" id="ARBA00004604"/>
    </source>
</evidence>
<keyword evidence="10" id="KW-1185">Reference proteome</keyword>
<comment type="subunit">
    <text evidence="4">Component of the pre-66S ribosomal particle.</text>
</comment>
<dbReference type="GO" id="GO:0005730">
    <property type="term" value="C:nucleolus"/>
    <property type="evidence" value="ECO:0007669"/>
    <property type="project" value="UniProtKB-SubCell"/>
</dbReference>
<evidence type="ECO:0000313" key="10">
    <source>
        <dbReference type="Proteomes" id="UP000706124"/>
    </source>
</evidence>
<feature type="region of interest" description="Disordered" evidence="8">
    <location>
        <begin position="128"/>
        <end position="197"/>
    </location>
</feature>
<proteinExistence type="inferred from homology"/>
<feature type="compositionally biased region" description="Acidic residues" evidence="8">
    <location>
        <begin position="137"/>
        <end position="148"/>
    </location>
</feature>
<dbReference type="Pfam" id="PF09420">
    <property type="entry name" value="Nop16"/>
    <property type="match status" value="1"/>
</dbReference>
<name>A0A9P7MEA5_9HYPO</name>
<keyword evidence="6" id="KW-0539">Nucleus</keyword>
<comment type="similarity">
    <text evidence="3">Belongs to the NOP16 family.</text>
</comment>
<dbReference type="AlphaFoldDB" id="A0A9P7MEA5"/>
<evidence type="ECO:0000256" key="3">
    <source>
        <dbReference type="ARBA" id="ARBA00008479"/>
    </source>
</evidence>
<dbReference type="PANTHER" id="PTHR13243:SF1">
    <property type="entry name" value="NUCLEOLAR PROTEIN 16"/>
    <property type="match status" value="1"/>
</dbReference>
<evidence type="ECO:0000256" key="7">
    <source>
        <dbReference type="ARBA" id="ARBA00023274"/>
    </source>
</evidence>
<keyword evidence="7" id="KW-0687">Ribonucleoprotein</keyword>
<comment type="subcellular location">
    <subcellularLocation>
        <location evidence="2">Nucleus</location>
        <location evidence="2">Nucleolus</location>
    </subcellularLocation>
</comment>
<dbReference type="Proteomes" id="UP000706124">
    <property type="component" value="Unassembled WGS sequence"/>
</dbReference>
<dbReference type="OrthoDB" id="285729at2759"/>
<evidence type="ECO:0000313" key="9">
    <source>
        <dbReference type="EMBL" id="KAG5940281.1"/>
    </source>
</evidence>
<evidence type="ECO:0000256" key="1">
    <source>
        <dbReference type="ARBA" id="ARBA00002889"/>
    </source>
</evidence>
<evidence type="ECO:0000256" key="8">
    <source>
        <dbReference type="SAM" id="MobiDB-lite"/>
    </source>
</evidence>
<dbReference type="EMBL" id="SRPO01000117">
    <property type="protein sequence ID" value="KAG5940281.1"/>
    <property type="molecule type" value="Genomic_DNA"/>
</dbReference>
<dbReference type="GO" id="GO:1990904">
    <property type="term" value="C:ribonucleoprotein complex"/>
    <property type="evidence" value="ECO:0007669"/>
    <property type="project" value="UniProtKB-KW"/>
</dbReference>
<gene>
    <name evidence="9" type="ORF">E4U60_000561</name>
</gene>
<organism evidence="9 10">
    <name type="scientific">Claviceps pazoutovae</name>
    <dbReference type="NCBI Taxonomy" id="1649127"/>
    <lineage>
        <taxon>Eukaryota</taxon>
        <taxon>Fungi</taxon>
        <taxon>Dikarya</taxon>
        <taxon>Ascomycota</taxon>
        <taxon>Pezizomycotina</taxon>
        <taxon>Sordariomycetes</taxon>
        <taxon>Hypocreomycetidae</taxon>
        <taxon>Hypocreales</taxon>
        <taxon>Clavicipitaceae</taxon>
        <taxon>Claviceps</taxon>
    </lineage>
</organism>
<accession>A0A9P7MEA5</accession>
<dbReference type="PANTHER" id="PTHR13243">
    <property type="entry name" value="HSPC111 PROTEIN-RELATED"/>
    <property type="match status" value="1"/>
</dbReference>
<evidence type="ECO:0000256" key="4">
    <source>
        <dbReference type="ARBA" id="ARBA00011187"/>
    </source>
</evidence>
<dbReference type="InterPro" id="IPR019002">
    <property type="entry name" value="Ribosome_biogenesis_Nop16"/>
</dbReference>